<keyword evidence="2" id="KW-1185">Reference proteome</keyword>
<evidence type="ECO:0000313" key="2">
    <source>
        <dbReference type="Proteomes" id="UP000634136"/>
    </source>
</evidence>
<name>A0A835CE90_9FABA</name>
<gene>
    <name evidence="1" type="ORF">G2W53_007998</name>
</gene>
<sequence length="211" mass="24035">MAPKKKLTTPDEWIHLVRRCDFCQERPFLHKEQGMTAGRMEANSSFVRHFYAEAGFHKTMDMDYRGTQIRTFRELDIRTVLNLPRHPTSNFSTMSNPTNGSISSPPMSGNLPPFLMSPPIGLLIYLLMTNQPVRLKQVILDEIRACVHIDSANKKLIFLHLITSLFKRAQVLSWGTDGRLPLKKAFDYSRIARQQVPAPLLSDVGPSISQE</sequence>
<dbReference type="Proteomes" id="UP000634136">
    <property type="component" value="Unassembled WGS sequence"/>
</dbReference>
<dbReference type="AlphaFoldDB" id="A0A835CE90"/>
<reference evidence="1" key="1">
    <citation type="submission" date="2020-09" db="EMBL/GenBank/DDBJ databases">
        <title>Genome-Enabled Discovery of Anthraquinone Biosynthesis in Senna tora.</title>
        <authorList>
            <person name="Kang S.-H."/>
            <person name="Pandey R.P."/>
            <person name="Lee C.-M."/>
            <person name="Sim J.-S."/>
            <person name="Jeong J.-T."/>
            <person name="Choi B.-S."/>
            <person name="Jung M."/>
            <person name="Ginzburg D."/>
            <person name="Zhao K."/>
            <person name="Won S.Y."/>
            <person name="Oh T.-J."/>
            <person name="Yu Y."/>
            <person name="Kim N.-H."/>
            <person name="Lee O.R."/>
            <person name="Lee T.-H."/>
            <person name="Bashyal P."/>
            <person name="Kim T.-S."/>
            <person name="Lee W.-H."/>
            <person name="Kawkins C."/>
            <person name="Kim C.-K."/>
            <person name="Kim J.S."/>
            <person name="Ahn B.O."/>
            <person name="Rhee S.Y."/>
            <person name="Sohng J.K."/>
        </authorList>
    </citation>
    <scope>NUCLEOTIDE SEQUENCE</scope>
    <source>
        <tissue evidence="1">Leaf</tissue>
    </source>
</reference>
<dbReference type="EMBL" id="JAAIUW010000003">
    <property type="protein sequence ID" value="KAF7839516.1"/>
    <property type="molecule type" value="Genomic_DNA"/>
</dbReference>
<accession>A0A835CE90</accession>
<evidence type="ECO:0000313" key="1">
    <source>
        <dbReference type="EMBL" id="KAF7839516.1"/>
    </source>
</evidence>
<comment type="caution">
    <text evidence="1">The sequence shown here is derived from an EMBL/GenBank/DDBJ whole genome shotgun (WGS) entry which is preliminary data.</text>
</comment>
<protein>
    <submittedName>
        <fullName evidence="1">Uncharacterized protein</fullName>
    </submittedName>
</protein>
<proteinExistence type="predicted"/>
<organism evidence="1 2">
    <name type="scientific">Senna tora</name>
    <dbReference type="NCBI Taxonomy" id="362788"/>
    <lineage>
        <taxon>Eukaryota</taxon>
        <taxon>Viridiplantae</taxon>
        <taxon>Streptophyta</taxon>
        <taxon>Embryophyta</taxon>
        <taxon>Tracheophyta</taxon>
        <taxon>Spermatophyta</taxon>
        <taxon>Magnoliopsida</taxon>
        <taxon>eudicotyledons</taxon>
        <taxon>Gunneridae</taxon>
        <taxon>Pentapetalae</taxon>
        <taxon>rosids</taxon>
        <taxon>fabids</taxon>
        <taxon>Fabales</taxon>
        <taxon>Fabaceae</taxon>
        <taxon>Caesalpinioideae</taxon>
        <taxon>Cassia clade</taxon>
        <taxon>Senna</taxon>
    </lineage>
</organism>